<reference evidence="1 2" key="1">
    <citation type="submission" date="2021-02" db="EMBL/GenBank/DDBJ databases">
        <authorList>
            <person name="Vanwijnsberghe S."/>
        </authorList>
    </citation>
    <scope>NUCLEOTIDE SEQUENCE [LARGE SCALE GENOMIC DNA]</scope>
    <source>
        <strain evidence="1 2">R-69776</strain>
    </source>
</reference>
<name>A0ABN7KMM3_9BURK</name>
<evidence type="ECO:0000313" key="2">
    <source>
        <dbReference type="Proteomes" id="UP000673821"/>
    </source>
</evidence>
<accession>A0ABN7KMM3</accession>
<sequence length="371" mass="41627">MQIGQRLAEQALRHDAGRLFEHQFFDGIEYARTVSSSQSLSSFSRPRFTARLRREHLADQFDETCGEQIGRAGRLGHVIFGLDQIPSRMSPASEMHELILLRDAVVGLISVGHQNRTLANASEQFVGQLRAATSRIGETADGRSRSGHLRPEIAFRLRLAPFFLQDLERRLVAVDHVSIEQRVAHQIDNGLCRETDADHARGERVRRDVATEASQQASLSIDRHAELILASGDPRECRFRQQPTRDDARRRRRNLDAEVAARTGIFDALVLDDANLLGDHIELLARFDADLDERVSVVVAEAFGLGKFVPNDLARQIGIERFAMTALLARVRCDRGFGSIFLRGCCVRAEHFGFVEQTGLLRGSRFALRAE</sequence>
<gene>
    <name evidence="1" type="ORF">R69776_00652</name>
</gene>
<keyword evidence="2" id="KW-1185">Reference proteome</keyword>
<evidence type="ECO:0000313" key="1">
    <source>
        <dbReference type="EMBL" id="CAE6701399.1"/>
    </source>
</evidence>
<dbReference type="EMBL" id="CAJNBH010000002">
    <property type="protein sequence ID" value="CAE6701399.1"/>
    <property type="molecule type" value="Genomic_DNA"/>
</dbReference>
<dbReference type="Proteomes" id="UP000673821">
    <property type="component" value="Unassembled WGS sequence"/>
</dbReference>
<organism evidence="1 2">
    <name type="scientific">Paraburkholderia nemoris</name>
    <dbReference type="NCBI Taxonomy" id="2793076"/>
    <lineage>
        <taxon>Bacteria</taxon>
        <taxon>Pseudomonadati</taxon>
        <taxon>Pseudomonadota</taxon>
        <taxon>Betaproteobacteria</taxon>
        <taxon>Burkholderiales</taxon>
        <taxon>Burkholderiaceae</taxon>
        <taxon>Paraburkholderia</taxon>
    </lineage>
</organism>
<comment type="caution">
    <text evidence="1">The sequence shown here is derived from an EMBL/GenBank/DDBJ whole genome shotgun (WGS) entry which is preliminary data.</text>
</comment>
<protein>
    <submittedName>
        <fullName evidence="1">Uncharacterized protein</fullName>
    </submittedName>
</protein>
<proteinExistence type="predicted"/>